<evidence type="ECO:0000313" key="3">
    <source>
        <dbReference type="Proteomes" id="UP000799770"/>
    </source>
</evidence>
<dbReference type="PANTHER" id="PTHR38795">
    <property type="entry name" value="DUF6604 DOMAIN-CONTAINING PROTEIN"/>
    <property type="match status" value="1"/>
</dbReference>
<dbReference type="OrthoDB" id="3640263at2759"/>
<gene>
    <name evidence="2" type="ORF">BDV96DRAFT_653398</name>
</gene>
<dbReference type="AlphaFoldDB" id="A0A6A5YNG0"/>
<dbReference type="PANTHER" id="PTHR38795:SF1">
    <property type="entry name" value="DUF6604 DOMAIN-CONTAINING PROTEIN"/>
    <property type="match status" value="1"/>
</dbReference>
<evidence type="ECO:0000259" key="1">
    <source>
        <dbReference type="Pfam" id="PF20253"/>
    </source>
</evidence>
<evidence type="ECO:0000313" key="2">
    <source>
        <dbReference type="EMBL" id="KAF2107897.1"/>
    </source>
</evidence>
<name>A0A6A5YNG0_9PLEO</name>
<proteinExistence type="predicted"/>
<feature type="domain" description="DUF6604" evidence="1">
    <location>
        <begin position="13"/>
        <end position="275"/>
    </location>
</feature>
<reference evidence="2" key="1">
    <citation type="journal article" date="2020" name="Stud. Mycol.">
        <title>101 Dothideomycetes genomes: a test case for predicting lifestyles and emergence of pathogens.</title>
        <authorList>
            <person name="Haridas S."/>
            <person name="Albert R."/>
            <person name="Binder M."/>
            <person name="Bloem J."/>
            <person name="Labutti K."/>
            <person name="Salamov A."/>
            <person name="Andreopoulos B."/>
            <person name="Baker S."/>
            <person name="Barry K."/>
            <person name="Bills G."/>
            <person name="Bluhm B."/>
            <person name="Cannon C."/>
            <person name="Castanera R."/>
            <person name="Culley D."/>
            <person name="Daum C."/>
            <person name="Ezra D."/>
            <person name="Gonzalez J."/>
            <person name="Henrissat B."/>
            <person name="Kuo A."/>
            <person name="Liang C."/>
            <person name="Lipzen A."/>
            <person name="Lutzoni F."/>
            <person name="Magnuson J."/>
            <person name="Mondo S."/>
            <person name="Nolan M."/>
            <person name="Ohm R."/>
            <person name="Pangilinan J."/>
            <person name="Park H.-J."/>
            <person name="Ramirez L."/>
            <person name="Alfaro M."/>
            <person name="Sun H."/>
            <person name="Tritt A."/>
            <person name="Yoshinaga Y."/>
            <person name="Zwiers L.-H."/>
            <person name="Turgeon B."/>
            <person name="Goodwin S."/>
            <person name="Spatafora J."/>
            <person name="Crous P."/>
            <person name="Grigoriev I."/>
        </authorList>
    </citation>
    <scope>NUCLEOTIDE SEQUENCE</scope>
    <source>
        <strain evidence="2">CBS 627.86</strain>
    </source>
</reference>
<dbReference type="EMBL" id="ML977351">
    <property type="protein sequence ID" value="KAF2107897.1"/>
    <property type="molecule type" value="Genomic_DNA"/>
</dbReference>
<protein>
    <recommendedName>
        <fullName evidence="1">DUF6604 domain-containing protein</fullName>
    </recommendedName>
</protein>
<dbReference type="Pfam" id="PF20253">
    <property type="entry name" value="DUF6604"/>
    <property type="match status" value="1"/>
</dbReference>
<accession>A0A6A5YNG0</accession>
<dbReference type="Proteomes" id="UP000799770">
    <property type="component" value="Unassembled WGS sequence"/>
</dbReference>
<keyword evidence="3" id="KW-1185">Reference proteome</keyword>
<sequence length="950" mass="108143">MTLSPVLVDTYLRYKRGTLKFVNWLATAAKGTGAVDHLLSDTSISAAATQPTTRLKGKARAEAKKKKAVDTQPTAIDVPLKTFQQLANSIVAARRTVPDTILSILTDVINARKECATFYKALGTGADGRFGVSNNRHQYFIKLLEKVYRTLKPHVANKEREPATKTEQRDEEDFNTLTNMFEYLEVEECKESKGSSPTPSLTPAKAKDIPTYKLEPSAEDISFAIFCFLKDCNQVRLLVHQTWREYKFRRVSLTTAALTMNAAVEIFRQLHESFVADYPDFKDHAKIVDFIYTEGFQPKTGGSGDSGRNENGWFRLDGFTLSAQTLVCERAYKMCFEDVILQGPPGENKITFLQTDDTQDKRTFWGERTLLSRFLSQLSFMSYGPDKEFGDGFRNLDMLIKAYRETRATGKALPWAVFAFQTFVDMHRELGNDTRRGFAELQKSCAWMLGSMKSCYEFGKTNRCNEWHKINDPVLRTIIEMLTAFSIDDFFAIEILPRIRRANKLFRSLEPSLQPWGSHSYLKDNPTFCGILLQKFFLHFHELGVGLAGDNGAVLGMVHLYNFATQHNLLSPNRRWQDLEYLIENHGDSYMFVGKRPETTQDCLVQYALVLGVNLHTFTTNDPHKLRSVRVAKDLKSFKSKAQPRRLKHLSTYVSEARVVGGIGKSKTTRASEEPAAMVAVLVAKHLDSMEDKNNKRENAKRVRILTPLQTLETFRDALRQDEFSPRFNYMSLNVRCIELYRRLYELVPLHDEGQYAADGNIPLLTSTIFDTYHVPENRSGPISKVWPVIDAVVKAEGDVECNAAEKDRRIGAGVDHHTYEDRSTEFVFGGVNSPEDRNMWPTLNAFGPNQIKIRPDLSNSKEWSRWQGDTAEIMRKLTEKALANQSRTIMRVSAEKYALGFGVFDQGAGHMMEKTSFRQFFYGLVRSYFKIMAEIAESVVKFCTGFENE</sequence>
<dbReference type="InterPro" id="IPR046539">
    <property type="entry name" value="DUF6604"/>
</dbReference>
<organism evidence="2 3">
    <name type="scientific">Lophiotrema nucula</name>
    <dbReference type="NCBI Taxonomy" id="690887"/>
    <lineage>
        <taxon>Eukaryota</taxon>
        <taxon>Fungi</taxon>
        <taxon>Dikarya</taxon>
        <taxon>Ascomycota</taxon>
        <taxon>Pezizomycotina</taxon>
        <taxon>Dothideomycetes</taxon>
        <taxon>Pleosporomycetidae</taxon>
        <taxon>Pleosporales</taxon>
        <taxon>Lophiotremataceae</taxon>
        <taxon>Lophiotrema</taxon>
    </lineage>
</organism>